<protein>
    <submittedName>
        <fullName evidence="3">Uncharacterized protein</fullName>
    </submittedName>
</protein>
<dbReference type="AlphaFoldDB" id="A0A6J4TTH5"/>
<reference evidence="3" key="1">
    <citation type="submission" date="2020-02" db="EMBL/GenBank/DDBJ databases">
        <authorList>
            <person name="Meier V. D."/>
        </authorList>
    </citation>
    <scope>NUCLEOTIDE SEQUENCE</scope>
    <source>
        <strain evidence="3">AVDCRST_MAG30</strain>
    </source>
</reference>
<feature type="region of interest" description="Disordered" evidence="1">
    <location>
        <begin position="53"/>
        <end position="78"/>
    </location>
</feature>
<organism evidence="3">
    <name type="scientific">uncultured Solirubrobacteraceae bacterium</name>
    <dbReference type="NCBI Taxonomy" id="1162706"/>
    <lineage>
        <taxon>Bacteria</taxon>
        <taxon>Bacillati</taxon>
        <taxon>Actinomycetota</taxon>
        <taxon>Thermoleophilia</taxon>
        <taxon>Solirubrobacterales</taxon>
        <taxon>Solirubrobacteraceae</taxon>
        <taxon>environmental samples</taxon>
    </lineage>
</organism>
<feature type="compositionally biased region" description="Basic and acidic residues" evidence="1">
    <location>
        <begin position="54"/>
        <end position="78"/>
    </location>
</feature>
<feature type="transmembrane region" description="Helical" evidence="2">
    <location>
        <begin position="26"/>
        <end position="48"/>
    </location>
</feature>
<name>A0A6J4TTH5_9ACTN</name>
<keyword evidence="2" id="KW-0812">Transmembrane</keyword>
<sequence length="78" mass="8489">MILLRFGLPLLMLVAGVVMIVVGDQYVIGAGVTIAGSAVLVFLANALFRFSAGESRDRDREQAARDHYSEHGRWPDGD</sequence>
<evidence type="ECO:0000256" key="1">
    <source>
        <dbReference type="SAM" id="MobiDB-lite"/>
    </source>
</evidence>
<accession>A0A6J4TTH5</accession>
<gene>
    <name evidence="3" type="ORF">AVDCRST_MAG30-3843</name>
</gene>
<evidence type="ECO:0000313" key="3">
    <source>
        <dbReference type="EMBL" id="CAA9531851.1"/>
    </source>
</evidence>
<keyword evidence="2" id="KW-1133">Transmembrane helix</keyword>
<dbReference type="EMBL" id="CADCVS010000509">
    <property type="protein sequence ID" value="CAA9531851.1"/>
    <property type="molecule type" value="Genomic_DNA"/>
</dbReference>
<proteinExistence type="predicted"/>
<keyword evidence="2" id="KW-0472">Membrane</keyword>
<evidence type="ECO:0000256" key="2">
    <source>
        <dbReference type="SAM" id="Phobius"/>
    </source>
</evidence>